<dbReference type="Pfam" id="PF08595">
    <property type="entry name" value="RXT2_N"/>
    <property type="match status" value="1"/>
</dbReference>
<feature type="compositionally biased region" description="Polar residues" evidence="1">
    <location>
        <begin position="228"/>
        <end position="242"/>
    </location>
</feature>
<feature type="compositionally biased region" description="Low complexity" evidence="1">
    <location>
        <begin position="203"/>
        <end position="217"/>
    </location>
</feature>
<sequence>MDAQLNEEEVINNFTRHILRNNSGNYPPLRKPLNNDFIYQDIGSITSNRGNKLLQKSELISKFKLNSTKSMDEECIYYNGSEHNLLQRRKRMKFNHSTDNSLDYEESLKDLIDIHSILTPINSLADLYNHPPHSRIFRNKILRSLEQQTVLNIEREQNGVIHYSSLLETFLGGHPAPLREEQLNLPAYDHQIEIPDESESDNETTTNTTTTTIMDSNSLVTGSKEKSNSPMESNSSVASTKDQFFGLPDIKPSKFASMPSFHSSKTKELSNSSSPQPDTKQEDNQNEIPQEDATEITQENPTTTTTTNEQTKTPTQYTQLSEEIETGRQLAQIALQRATEYVRNLQRARYCLARAERVRQRLNMWATEVATKDSAFTPTTTTNNNNNNNIIATPLETDSKVTKDSSSTTTRNVKKTK</sequence>
<dbReference type="InterPro" id="IPR013904">
    <property type="entry name" value="RXT2_N"/>
</dbReference>
<evidence type="ECO:0000313" key="4">
    <source>
        <dbReference type="Proteomes" id="UP000002866"/>
    </source>
</evidence>
<feature type="compositionally biased region" description="Low complexity" evidence="1">
    <location>
        <begin position="295"/>
        <end position="318"/>
    </location>
</feature>
<dbReference type="HOGENOM" id="CLU_756436_0_0_1"/>
<dbReference type="GO" id="GO:2000219">
    <property type="term" value="P:positive regulation of invasive growth in response to glucose limitation"/>
    <property type="evidence" value="ECO:0007669"/>
    <property type="project" value="EnsemblFungi"/>
</dbReference>
<dbReference type="Proteomes" id="UP000002866">
    <property type="component" value="Chromosome 9"/>
</dbReference>
<name>I2H931_HENB6</name>
<dbReference type="GO" id="GO:0000747">
    <property type="term" value="P:conjugation with cellular fusion"/>
    <property type="evidence" value="ECO:0007669"/>
    <property type="project" value="EnsemblFungi"/>
</dbReference>
<dbReference type="GO" id="GO:0001403">
    <property type="term" value="P:invasive growth in response to glucose limitation"/>
    <property type="evidence" value="ECO:0007669"/>
    <property type="project" value="EnsemblFungi"/>
</dbReference>
<dbReference type="OMA" id="YNGSEHN"/>
<evidence type="ECO:0000313" key="3">
    <source>
        <dbReference type="EMBL" id="CCH62883.1"/>
    </source>
</evidence>
<gene>
    <name evidence="3" type="primary">TBLA0I02250</name>
    <name evidence="3" type="ORF">TBLA_0I02250</name>
</gene>
<dbReference type="InterPro" id="IPR039602">
    <property type="entry name" value="Rxt2"/>
</dbReference>
<feature type="region of interest" description="Disordered" evidence="1">
    <location>
        <begin position="192"/>
        <end position="320"/>
    </location>
</feature>
<evidence type="ECO:0000256" key="1">
    <source>
        <dbReference type="SAM" id="MobiDB-lite"/>
    </source>
</evidence>
<keyword evidence="4" id="KW-1185">Reference proteome</keyword>
<organism evidence="3 4">
    <name type="scientific">Henningerozyma blattae (strain ATCC 34711 / CBS 6284 / DSM 70876 / NBRC 10599 / NRRL Y-10934 / UCD 77-7)</name>
    <name type="common">Yeast</name>
    <name type="synonym">Tetrapisispora blattae</name>
    <dbReference type="NCBI Taxonomy" id="1071380"/>
    <lineage>
        <taxon>Eukaryota</taxon>
        <taxon>Fungi</taxon>
        <taxon>Dikarya</taxon>
        <taxon>Ascomycota</taxon>
        <taxon>Saccharomycotina</taxon>
        <taxon>Saccharomycetes</taxon>
        <taxon>Saccharomycetales</taxon>
        <taxon>Saccharomycetaceae</taxon>
        <taxon>Henningerozyma</taxon>
    </lineage>
</organism>
<dbReference type="GO" id="GO:0005829">
    <property type="term" value="C:cytosol"/>
    <property type="evidence" value="ECO:0007669"/>
    <property type="project" value="EnsemblFungi"/>
</dbReference>
<dbReference type="PANTHER" id="PTHR28232">
    <property type="entry name" value="TRANSCRIPTIONAL REGULATORY PROTEIN RXT2"/>
    <property type="match status" value="1"/>
</dbReference>
<dbReference type="PANTHER" id="PTHR28232:SF1">
    <property type="entry name" value="TRANSCRIPTIONAL REGULATORY PROTEIN RXT2"/>
    <property type="match status" value="1"/>
</dbReference>
<dbReference type="GeneID" id="14498060"/>
<feature type="region of interest" description="Disordered" evidence="1">
    <location>
        <begin position="395"/>
        <end position="417"/>
    </location>
</feature>
<dbReference type="GO" id="GO:0000122">
    <property type="term" value="P:negative regulation of transcription by RNA polymerase II"/>
    <property type="evidence" value="ECO:0007669"/>
    <property type="project" value="EnsemblFungi"/>
</dbReference>
<reference evidence="3 4" key="1">
    <citation type="journal article" date="2011" name="Proc. Natl. Acad. Sci. U.S.A.">
        <title>Evolutionary erosion of yeast sex chromosomes by mating-type switching accidents.</title>
        <authorList>
            <person name="Gordon J.L."/>
            <person name="Armisen D."/>
            <person name="Proux-Wera E."/>
            <person name="Oheigeartaigh S.S."/>
            <person name="Byrne K.P."/>
            <person name="Wolfe K.H."/>
        </authorList>
    </citation>
    <scope>NUCLEOTIDE SEQUENCE [LARGE SCALE GENOMIC DNA]</scope>
    <source>
        <strain evidence="4">ATCC 34711 / CBS 6284 / DSM 70876 / NBRC 10599 / NRRL Y-10934 / UCD 77-7</strain>
    </source>
</reference>
<dbReference type="GO" id="GO:0004407">
    <property type="term" value="F:histone deacetylase activity"/>
    <property type="evidence" value="ECO:0007669"/>
    <property type="project" value="EnsemblFungi"/>
</dbReference>
<accession>I2H931</accession>
<protein>
    <recommendedName>
        <fullName evidence="2">Transcriptional regulatory protein RXT2 N-terminal domain-containing protein</fullName>
    </recommendedName>
</protein>
<dbReference type="FunCoup" id="I2H931">
    <property type="interactions" value="185"/>
</dbReference>
<evidence type="ECO:0000259" key="2">
    <source>
        <dbReference type="Pfam" id="PF08595"/>
    </source>
</evidence>
<dbReference type="GO" id="GO:0061188">
    <property type="term" value="P:negative regulation of rDNA heterochromatin formation"/>
    <property type="evidence" value="ECO:0007669"/>
    <property type="project" value="EnsemblFungi"/>
</dbReference>
<feature type="domain" description="Transcriptional regulatory protein RXT2 N-terminal" evidence="2">
    <location>
        <begin position="47"/>
        <end position="172"/>
    </location>
</feature>
<proteinExistence type="predicted"/>
<dbReference type="GO" id="GO:0033698">
    <property type="term" value="C:Rpd3L complex"/>
    <property type="evidence" value="ECO:0007669"/>
    <property type="project" value="EnsemblFungi"/>
</dbReference>
<dbReference type="AlphaFoldDB" id="I2H931"/>
<dbReference type="STRING" id="1071380.I2H931"/>
<dbReference type="RefSeq" id="XP_004182402.1">
    <property type="nucleotide sequence ID" value="XM_004182354.1"/>
</dbReference>
<dbReference type="KEGG" id="tbl:TBLA_0I02250"/>
<dbReference type="GO" id="GO:0061186">
    <property type="term" value="P:negative regulation of silent mating-type cassette heterochromatin formation"/>
    <property type="evidence" value="ECO:0007669"/>
    <property type="project" value="EnsemblFungi"/>
</dbReference>
<dbReference type="InParanoid" id="I2H931"/>
<dbReference type="eggNOG" id="ENOG502QU3T">
    <property type="taxonomic scope" value="Eukaryota"/>
</dbReference>
<dbReference type="EMBL" id="HE806324">
    <property type="protein sequence ID" value="CCH62883.1"/>
    <property type="molecule type" value="Genomic_DNA"/>
</dbReference>
<dbReference type="OrthoDB" id="2405722at2759"/>